<dbReference type="PROSITE" id="PS50961">
    <property type="entry name" value="HTH_LA"/>
    <property type="match status" value="1"/>
</dbReference>
<feature type="compositionally biased region" description="Low complexity" evidence="3">
    <location>
        <begin position="13"/>
        <end position="61"/>
    </location>
</feature>
<feature type="compositionally biased region" description="Low complexity" evidence="3">
    <location>
        <begin position="440"/>
        <end position="460"/>
    </location>
</feature>
<dbReference type="GO" id="GO:0005829">
    <property type="term" value="C:cytosol"/>
    <property type="evidence" value="ECO:0007669"/>
    <property type="project" value="TreeGrafter"/>
</dbReference>
<feature type="compositionally biased region" description="Low complexity" evidence="3">
    <location>
        <begin position="412"/>
        <end position="432"/>
    </location>
</feature>
<feature type="compositionally biased region" description="Low complexity" evidence="3">
    <location>
        <begin position="594"/>
        <end position="629"/>
    </location>
</feature>
<evidence type="ECO:0000313" key="5">
    <source>
        <dbReference type="EMBL" id="SGZ24009.1"/>
    </source>
</evidence>
<feature type="region of interest" description="Disordered" evidence="3">
    <location>
        <begin position="1"/>
        <end position="333"/>
    </location>
</feature>
<keyword evidence="6" id="KW-1185">Reference proteome</keyword>
<feature type="compositionally biased region" description="Low complexity" evidence="3">
    <location>
        <begin position="254"/>
        <end position="276"/>
    </location>
</feature>
<name>A0A2X0MPH5_9BASI</name>
<dbReference type="GO" id="GO:0045727">
    <property type="term" value="P:positive regulation of translation"/>
    <property type="evidence" value="ECO:0007669"/>
    <property type="project" value="TreeGrafter"/>
</dbReference>
<evidence type="ECO:0000256" key="2">
    <source>
        <dbReference type="PROSITE-ProRule" id="PRU00332"/>
    </source>
</evidence>
<dbReference type="InterPro" id="IPR006630">
    <property type="entry name" value="La_HTH"/>
</dbReference>
<feature type="compositionally biased region" description="Low complexity" evidence="3">
    <location>
        <begin position="818"/>
        <end position="828"/>
    </location>
</feature>
<feature type="compositionally biased region" description="Low complexity" evidence="3">
    <location>
        <begin position="696"/>
        <end position="707"/>
    </location>
</feature>
<feature type="compositionally biased region" description="Low complexity" evidence="3">
    <location>
        <begin position="1039"/>
        <end position="1048"/>
    </location>
</feature>
<feature type="compositionally biased region" description="Polar residues" evidence="3">
    <location>
        <begin position="128"/>
        <end position="137"/>
    </location>
</feature>
<dbReference type="SMART" id="SM00715">
    <property type="entry name" value="LA"/>
    <property type="match status" value="1"/>
</dbReference>
<keyword evidence="1 2" id="KW-0694">RNA-binding</keyword>
<feature type="compositionally biased region" description="Low complexity" evidence="3">
    <location>
        <begin position="639"/>
        <end position="666"/>
    </location>
</feature>
<feature type="compositionally biased region" description="Low complexity" evidence="3">
    <location>
        <begin position="176"/>
        <end position="187"/>
    </location>
</feature>
<sequence>MSSTPTWAQRAQSLSSSDPTSSSSSATNGSSMDHPASSSSAAGGAAASAAMAPSSGSLLPLHVAPMASSSKASTSDNWRADSSLHNTHHDTLHSKDSTADPDSSAHNDDGWVTLEKKDRSSRKATHTPAMSSTSFSSKGGAYSKPRTSTKPLNNSAFSASSISGRTANGVGSHGRSSLSGPLAPSLAVAEATSAGPSSSLAVAPAGSSMAASDPSHSRPASLTVPTPALPASRPVLDWADDTDDSLPPLPSPTFPTTALPPTTTAPSTQASTPALSDSPDTPENASTVASTPIDEHTITSSKTSQPQSAGLASESASAPSPAPVVPAPVVRQPAPVPTVNVWAVRKDQLAAAAAAAKAAQPVAPNSASAPTASSSSAATTTVSGSAQNPTGTNPVPASKKSAAKLAKKEAAAKAAAAAAAVKSGPRAPTSSLTPPPPPSATLNSSPTPAPTAAQNSTSTPIIKRSTEGWNGVPSAPLPVPVGDVESWPSPNTEAAKPAGPVKKYGSAASASNEAEIEEAQNKKKAEKTKWIPIKADITVNPTSSSRLFGASGEKRVPKSGTSSRREFGGADKGAEENGVGGASKRAAGEKKPKSAQASVAAAAASTPAHAGSAKDANAASTSSSNPASTRPTDHPLPSKPNSSPSSHLPAQQAAPSTSSPSAQPATSAFATLTVAAASKSAPALKNGAQAATEGDSASSAPKSAPNATVSPTSATAPSANKASASQSSSSVSVAVPNAPTSQASKGQPTPNGNAQAPFQNGTSTHGRHLGSGTTVRGGLHASRGGPTARGGRSGSMSSRGGYQGSNPRGPASSSSLHQAQQAQAAAQQPHGAGYLDPTTAYWHAQAAYGTVALPDAVAPWAYEQAQPYVDPRVLDPTRYWLLGQLEWYFSVDNLCRDMYLRSKMDAAGWIEVTIIASFNRIKNLTSDRKIVRDTMILTPMLEVSGEFVRLRQHWPEWVLPSAIPARIAHSHHVPGLQMAAAVTASAFVPPSQASSLTNKKRREESEASSEDGGEGTAATTISSGSQAEDVAPAAKEETTASTTPSTSSIALMFHQDHHHPSKANLKTEIRRTSDRGLPTAGRAWTRVCRARSGSQK</sequence>
<feature type="compositionally biased region" description="Basic and acidic residues" evidence="3">
    <location>
        <begin position="519"/>
        <end position="529"/>
    </location>
</feature>
<feature type="compositionally biased region" description="Low complexity" evidence="3">
    <location>
        <begin position="350"/>
        <end position="359"/>
    </location>
</feature>
<feature type="compositionally biased region" description="Low complexity" evidence="3">
    <location>
        <begin position="716"/>
        <end position="741"/>
    </location>
</feature>
<accession>A0A2X0MPH5</accession>
<dbReference type="InterPro" id="IPR036388">
    <property type="entry name" value="WH-like_DNA-bd_sf"/>
</dbReference>
<feature type="compositionally biased region" description="Polar residues" evidence="3">
    <location>
        <begin position="145"/>
        <end position="166"/>
    </location>
</feature>
<organism evidence="5 6">
    <name type="scientific">Microbotryum silenes-dioicae</name>
    <dbReference type="NCBI Taxonomy" id="796604"/>
    <lineage>
        <taxon>Eukaryota</taxon>
        <taxon>Fungi</taxon>
        <taxon>Dikarya</taxon>
        <taxon>Basidiomycota</taxon>
        <taxon>Pucciniomycotina</taxon>
        <taxon>Microbotryomycetes</taxon>
        <taxon>Microbotryales</taxon>
        <taxon>Microbotryaceae</taxon>
        <taxon>Microbotryum</taxon>
    </lineage>
</organism>
<evidence type="ECO:0000256" key="3">
    <source>
        <dbReference type="SAM" id="MobiDB-lite"/>
    </source>
</evidence>
<feature type="compositionally biased region" description="Basic and acidic residues" evidence="3">
    <location>
        <begin position="87"/>
        <end position="118"/>
    </location>
</feature>
<reference evidence="5 6" key="1">
    <citation type="submission" date="2016-11" db="EMBL/GenBank/DDBJ databases">
        <authorList>
            <person name="Jaros S."/>
            <person name="Januszkiewicz K."/>
            <person name="Wedrychowicz H."/>
        </authorList>
    </citation>
    <scope>NUCLEOTIDE SEQUENCE [LARGE SCALE GENOMIC DNA]</scope>
</reference>
<feature type="compositionally biased region" description="Polar residues" evidence="3">
    <location>
        <begin position="67"/>
        <end position="77"/>
    </location>
</feature>
<dbReference type="CDD" id="cd07323">
    <property type="entry name" value="LAM"/>
    <property type="match status" value="1"/>
</dbReference>
<feature type="compositionally biased region" description="Polar residues" evidence="3">
    <location>
        <begin position="742"/>
        <end position="764"/>
    </location>
</feature>
<evidence type="ECO:0000256" key="1">
    <source>
        <dbReference type="ARBA" id="ARBA00022884"/>
    </source>
</evidence>
<feature type="region of interest" description="Disordered" evidence="3">
    <location>
        <begin position="990"/>
        <end position="1096"/>
    </location>
</feature>
<dbReference type="AlphaFoldDB" id="A0A2X0MPH5"/>
<dbReference type="InterPro" id="IPR045180">
    <property type="entry name" value="La_dom_prot"/>
</dbReference>
<feature type="compositionally biased region" description="Low complexity" evidence="3">
    <location>
        <begin position="366"/>
        <end position="386"/>
    </location>
</feature>
<dbReference type="PANTHER" id="PTHR22792:SF132">
    <property type="entry name" value="LA-RELATED PROTEIN 1"/>
    <property type="match status" value="1"/>
</dbReference>
<feature type="region of interest" description="Disordered" evidence="3">
    <location>
        <begin position="679"/>
        <end position="830"/>
    </location>
</feature>
<dbReference type="GO" id="GO:0010494">
    <property type="term" value="C:cytoplasmic stress granule"/>
    <property type="evidence" value="ECO:0007669"/>
    <property type="project" value="TreeGrafter"/>
</dbReference>
<feature type="compositionally biased region" description="Polar residues" evidence="3">
    <location>
        <begin position="298"/>
        <end position="307"/>
    </location>
</feature>
<feature type="domain" description="HTH La-type RNA-binding" evidence="4">
    <location>
        <begin position="871"/>
        <end position="960"/>
    </location>
</feature>
<dbReference type="EMBL" id="FQNC01000085">
    <property type="protein sequence ID" value="SGZ24009.1"/>
    <property type="molecule type" value="Genomic_DNA"/>
</dbReference>
<feature type="compositionally biased region" description="Basic and acidic residues" evidence="3">
    <location>
        <begin position="1065"/>
        <end position="1074"/>
    </location>
</feature>
<feature type="compositionally biased region" description="Basic and acidic residues" evidence="3">
    <location>
        <begin position="563"/>
        <end position="575"/>
    </location>
</feature>
<dbReference type="GO" id="GO:0003723">
    <property type="term" value="F:RNA binding"/>
    <property type="evidence" value="ECO:0007669"/>
    <property type="project" value="UniProtKB-UniRule"/>
</dbReference>
<proteinExistence type="predicted"/>
<dbReference type="Pfam" id="PF05383">
    <property type="entry name" value="La"/>
    <property type="match status" value="1"/>
</dbReference>
<feature type="compositionally biased region" description="Low complexity" evidence="3">
    <location>
        <begin position="308"/>
        <end position="319"/>
    </location>
</feature>
<protein>
    <submittedName>
        <fullName evidence="5">BQ5605_C023g09680 protein</fullName>
    </submittedName>
</protein>
<feature type="compositionally biased region" description="Polar residues" evidence="3">
    <location>
        <begin position="278"/>
        <end position="290"/>
    </location>
</feature>
<dbReference type="Gene3D" id="1.10.10.10">
    <property type="entry name" value="Winged helix-like DNA-binding domain superfamily/Winged helix DNA-binding domain"/>
    <property type="match status" value="1"/>
</dbReference>
<dbReference type="Proteomes" id="UP000249464">
    <property type="component" value="Unassembled WGS sequence"/>
</dbReference>
<dbReference type="STRING" id="796604.A0A2X0MPH5"/>
<feature type="compositionally biased region" description="Polar residues" evidence="3">
    <location>
        <begin position="1"/>
        <end position="12"/>
    </location>
</feature>
<evidence type="ECO:0000313" key="6">
    <source>
        <dbReference type="Proteomes" id="UP000249464"/>
    </source>
</evidence>
<evidence type="ECO:0000259" key="4">
    <source>
        <dbReference type="PROSITE" id="PS50961"/>
    </source>
</evidence>
<feature type="region of interest" description="Disordered" evidence="3">
    <location>
        <begin position="349"/>
        <end position="666"/>
    </location>
</feature>
<dbReference type="PANTHER" id="PTHR22792">
    <property type="entry name" value="LUPUS LA PROTEIN-RELATED"/>
    <property type="match status" value="1"/>
</dbReference>
<dbReference type="SUPFAM" id="SSF46785">
    <property type="entry name" value="Winged helix' DNA-binding domain"/>
    <property type="match status" value="1"/>
</dbReference>
<gene>
    <name evidence="5" type="primary">BQ5605_C023g09680</name>
    <name evidence="5" type="ORF">BQ5605_C023G09680</name>
</gene>
<dbReference type="InterPro" id="IPR036390">
    <property type="entry name" value="WH_DNA-bd_sf"/>
</dbReference>